<dbReference type="Proteomes" id="UP000295210">
    <property type="component" value="Unassembled WGS sequence"/>
</dbReference>
<dbReference type="NCBIfam" id="TIGR01224">
    <property type="entry name" value="hutI"/>
    <property type="match status" value="1"/>
</dbReference>
<evidence type="ECO:0000259" key="9">
    <source>
        <dbReference type="Pfam" id="PF01979"/>
    </source>
</evidence>
<dbReference type="PANTHER" id="PTHR42752">
    <property type="entry name" value="IMIDAZOLONEPROPIONASE"/>
    <property type="match status" value="1"/>
</dbReference>
<evidence type="ECO:0000256" key="5">
    <source>
        <dbReference type="ARBA" id="ARBA00022808"/>
    </source>
</evidence>
<evidence type="ECO:0000256" key="8">
    <source>
        <dbReference type="NCBIfam" id="TIGR01224"/>
    </source>
</evidence>
<dbReference type="OrthoDB" id="9776455at2"/>
<dbReference type="InterPro" id="IPR032466">
    <property type="entry name" value="Metal_Hydrolase"/>
</dbReference>
<accession>A0A4R1LBV4</accession>
<dbReference type="GO" id="GO:0050480">
    <property type="term" value="F:imidazolonepropionase activity"/>
    <property type="evidence" value="ECO:0007669"/>
    <property type="project" value="UniProtKB-UniRule"/>
</dbReference>
<keyword evidence="7" id="KW-0408">Iron</keyword>
<name>A0A4R1LBV4_9BACT</name>
<dbReference type="Gene3D" id="3.20.20.140">
    <property type="entry name" value="Metal-dependent hydrolases"/>
    <property type="match status" value="1"/>
</dbReference>
<evidence type="ECO:0000256" key="6">
    <source>
        <dbReference type="ARBA" id="ARBA00022833"/>
    </source>
</evidence>
<reference evidence="10 11" key="1">
    <citation type="submission" date="2019-03" db="EMBL/GenBank/DDBJ databases">
        <title>Genomic Encyclopedia of Type Strains, Phase IV (KMG-IV): sequencing the most valuable type-strain genomes for metagenomic binning, comparative biology and taxonomic classification.</title>
        <authorList>
            <person name="Goeker M."/>
        </authorList>
    </citation>
    <scope>NUCLEOTIDE SEQUENCE [LARGE SCALE GENOMIC DNA]</scope>
    <source>
        <strain evidence="10 11">DSM 103428</strain>
    </source>
</reference>
<evidence type="ECO:0000256" key="7">
    <source>
        <dbReference type="ARBA" id="ARBA00023004"/>
    </source>
</evidence>
<proteinExistence type="predicted"/>
<dbReference type="SUPFAM" id="SSF51556">
    <property type="entry name" value="Metallo-dependent hydrolases"/>
    <property type="match status" value="1"/>
</dbReference>
<dbReference type="InterPro" id="IPR005920">
    <property type="entry name" value="HutI"/>
</dbReference>
<dbReference type="SUPFAM" id="SSF51338">
    <property type="entry name" value="Composite domain of metallo-dependent hydrolases"/>
    <property type="match status" value="1"/>
</dbReference>
<dbReference type="RefSeq" id="WP_131994380.1">
    <property type="nucleotide sequence ID" value="NZ_SMGK01000002.1"/>
</dbReference>
<dbReference type="InterPro" id="IPR006680">
    <property type="entry name" value="Amidohydro-rel"/>
</dbReference>
<dbReference type="InterPro" id="IPR011059">
    <property type="entry name" value="Metal-dep_hydrolase_composite"/>
</dbReference>
<keyword evidence="4" id="KW-0378">Hydrolase</keyword>
<dbReference type="GO" id="GO:0005737">
    <property type="term" value="C:cytoplasm"/>
    <property type="evidence" value="ECO:0007669"/>
    <property type="project" value="UniProtKB-UniRule"/>
</dbReference>
<dbReference type="EC" id="3.5.2.7" evidence="2 8"/>
<protein>
    <recommendedName>
        <fullName evidence="2 8">Imidazolonepropionase</fullName>
        <ecNumber evidence="2 8">3.5.2.7</ecNumber>
    </recommendedName>
</protein>
<keyword evidence="3" id="KW-0479">Metal-binding</keyword>
<evidence type="ECO:0000256" key="1">
    <source>
        <dbReference type="ARBA" id="ARBA00005023"/>
    </source>
</evidence>
<evidence type="ECO:0000256" key="2">
    <source>
        <dbReference type="ARBA" id="ARBA00012864"/>
    </source>
</evidence>
<gene>
    <name evidence="10" type="ORF">C7378_1609</name>
</gene>
<dbReference type="GO" id="GO:0046872">
    <property type="term" value="F:metal ion binding"/>
    <property type="evidence" value="ECO:0007669"/>
    <property type="project" value="UniProtKB-KW"/>
</dbReference>
<dbReference type="GO" id="GO:0019556">
    <property type="term" value="P:L-histidine catabolic process to glutamate and formamide"/>
    <property type="evidence" value="ECO:0007669"/>
    <property type="project" value="UniProtKB-UniRule"/>
</dbReference>
<keyword evidence="5" id="KW-0369">Histidine metabolism</keyword>
<evidence type="ECO:0000313" key="10">
    <source>
        <dbReference type="EMBL" id="TCK73989.1"/>
    </source>
</evidence>
<evidence type="ECO:0000313" key="11">
    <source>
        <dbReference type="Proteomes" id="UP000295210"/>
    </source>
</evidence>
<dbReference type="EMBL" id="SMGK01000002">
    <property type="protein sequence ID" value="TCK73989.1"/>
    <property type="molecule type" value="Genomic_DNA"/>
</dbReference>
<dbReference type="AlphaFoldDB" id="A0A4R1LBV4"/>
<dbReference type="PANTHER" id="PTHR42752:SF1">
    <property type="entry name" value="IMIDAZOLONEPROPIONASE-RELATED"/>
    <property type="match status" value="1"/>
</dbReference>
<dbReference type="Gene3D" id="2.30.40.10">
    <property type="entry name" value="Urease, subunit C, domain 1"/>
    <property type="match status" value="1"/>
</dbReference>
<keyword evidence="11" id="KW-1185">Reference proteome</keyword>
<evidence type="ECO:0000256" key="4">
    <source>
        <dbReference type="ARBA" id="ARBA00022801"/>
    </source>
</evidence>
<comment type="caution">
    <text evidence="10">The sequence shown here is derived from an EMBL/GenBank/DDBJ whole genome shotgun (WGS) entry which is preliminary data.</text>
</comment>
<organism evidence="10 11">
    <name type="scientific">Acidipila rosea</name>
    <dbReference type="NCBI Taxonomy" id="768535"/>
    <lineage>
        <taxon>Bacteria</taxon>
        <taxon>Pseudomonadati</taxon>
        <taxon>Acidobacteriota</taxon>
        <taxon>Terriglobia</taxon>
        <taxon>Terriglobales</taxon>
        <taxon>Acidobacteriaceae</taxon>
        <taxon>Acidipila</taxon>
    </lineage>
</organism>
<sequence length="415" mass="43514">MRADKVIKGISQLASPIGAGPKHGSQMSELAITEQAAIAIADGRVVWAGREAAWQGEAHSTLDLGGRAVVPGLVDPHTHAIWAGSRLADFDARTSGVAYEDILARGGGIRSTIRATNTATTEELVALARPRIAALVASGATVIEVKSGYGFTPSEEIRMLEAIQALALATRARILPTLLIHVPPADREKRAPYLDQLRSELIPEVAHRGLATAVDIFVEREAWQADEAERVLQCALQHGLAIKMHAEQFHSVGGLETALRLGACSVDHLEASMPHQFALFSGSRTVATLLPGVSLHLGIACAPGRKLIDAGAAVAVGTDLNPGSSPLFSTASALGLAVRLNGLTMHEALVAGTANAAHALGLSDAGRIEAGLPADFAVLHGADWRELLYTMGANPVREVWIGGEKIHTSSLEEAL</sequence>
<keyword evidence="6" id="KW-0862">Zinc</keyword>
<comment type="pathway">
    <text evidence="1">Amino-acid degradation.</text>
</comment>
<evidence type="ECO:0000256" key="3">
    <source>
        <dbReference type="ARBA" id="ARBA00022723"/>
    </source>
</evidence>
<feature type="domain" description="Amidohydrolase-related" evidence="9">
    <location>
        <begin position="69"/>
        <end position="404"/>
    </location>
</feature>
<dbReference type="Pfam" id="PF01979">
    <property type="entry name" value="Amidohydro_1"/>
    <property type="match status" value="1"/>
</dbReference>